<evidence type="ECO:0000313" key="2">
    <source>
        <dbReference type="Proteomes" id="UP000327157"/>
    </source>
</evidence>
<dbReference type="EMBL" id="SMOL01000401">
    <property type="protein sequence ID" value="KAB2618729.1"/>
    <property type="molecule type" value="Genomic_DNA"/>
</dbReference>
<reference evidence="1 2" key="3">
    <citation type="submission" date="2019-11" db="EMBL/GenBank/DDBJ databases">
        <title>A de novo genome assembly of a pear dwarfing rootstock.</title>
        <authorList>
            <person name="Wang F."/>
            <person name="Wang J."/>
            <person name="Li S."/>
            <person name="Zhang Y."/>
            <person name="Fang M."/>
            <person name="Ma L."/>
            <person name="Zhao Y."/>
            <person name="Jiang S."/>
        </authorList>
    </citation>
    <scope>NUCLEOTIDE SEQUENCE [LARGE SCALE GENOMIC DNA]</scope>
    <source>
        <strain evidence="1">S2</strain>
        <tissue evidence="1">Leaf</tissue>
    </source>
</reference>
<keyword evidence="2" id="KW-1185">Reference proteome</keyword>
<accession>A0A5N5GT27</accession>
<reference evidence="1 2" key="1">
    <citation type="submission" date="2019-09" db="EMBL/GenBank/DDBJ databases">
        <authorList>
            <person name="Ou C."/>
        </authorList>
    </citation>
    <scope>NUCLEOTIDE SEQUENCE [LARGE SCALE GENOMIC DNA]</scope>
    <source>
        <strain evidence="1">S2</strain>
        <tissue evidence="1">Leaf</tissue>
    </source>
</reference>
<evidence type="ECO:0000313" key="1">
    <source>
        <dbReference type="EMBL" id="KAB2618729.1"/>
    </source>
</evidence>
<comment type="caution">
    <text evidence="1">The sequence shown here is derived from an EMBL/GenBank/DDBJ whole genome shotgun (WGS) entry which is preliminary data.</text>
</comment>
<organism evidence="1 2">
    <name type="scientific">Pyrus ussuriensis x Pyrus communis</name>
    <dbReference type="NCBI Taxonomy" id="2448454"/>
    <lineage>
        <taxon>Eukaryota</taxon>
        <taxon>Viridiplantae</taxon>
        <taxon>Streptophyta</taxon>
        <taxon>Embryophyta</taxon>
        <taxon>Tracheophyta</taxon>
        <taxon>Spermatophyta</taxon>
        <taxon>Magnoliopsida</taxon>
        <taxon>eudicotyledons</taxon>
        <taxon>Gunneridae</taxon>
        <taxon>Pentapetalae</taxon>
        <taxon>rosids</taxon>
        <taxon>fabids</taxon>
        <taxon>Rosales</taxon>
        <taxon>Rosaceae</taxon>
        <taxon>Amygdaloideae</taxon>
        <taxon>Maleae</taxon>
        <taxon>Pyrus</taxon>
    </lineage>
</organism>
<sequence length="77" mass="8521">MNHPNARVAIHSCINEQILQEKMSHMHGGKPGKIPLMQGEQISGVGPGKWSRLGRDVIIWYQSLTLIAYVPTKTSSP</sequence>
<gene>
    <name evidence="1" type="ORF">D8674_014598</name>
</gene>
<protein>
    <submittedName>
        <fullName evidence="1">Uncharacterized protein</fullName>
    </submittedName>
</protein>
<name>A0A5N5GT27_9ROSA</name>
<dbReference type="Proteomes" id="UP000327157">
    <property type="component" value="Chromosome 15"/>
</dbReference>
<dbReference type="AlphaFoldDB" id="A0A5N5GT27"/>
<reference evidence="2" key="2">
    <citation type="submission" date="2019-10" db="EMBL/GenBank/DDBJ databases">
        <title>A de novo genome assembly of a pear dwarfing rootstock.</title>
        <authorList>
            <person name="Wang F."/>
            <person name="Wang J."/>
            <person name="Li S."/>
            <person name="Zhang Y."/>
            <person name="Fang M."/>
            <person name="Ma L."/>
            <person name="Zhao Y."/>
            <person name="Jiang S."/>
        </authorList>
    </citation>
    <scope>NUCLEOTIDE SEQUENCE [LARGE SCALE GENOMIC DNA]</scope>
</reference>
<proteinExistence type="predicted"/>